<accession>A0A1F5GRL7</accession>
<dbReference type="Proteomes" id="UP000178336">
    <property type="component" value="Unassembled WGS sequence"/>
</dbReference>
<dbReference type="AlphaFoldDB" id="A0A1F5GRL7"/>
<protein>
    <submittedName>
        <fullName evidence="1">Uncharacterized protein</fullName>
    </submittedName>
</protein>
<gene>
    <name evidence="1" type="ORF">A3A48_00410</name>
</gene>
<organism evidence="1 2">
    <name type="scientific">Candidatus Curtissbacteria bacterium RIFCSPLOWO2_01_FULL_37_9</name>
    <dbReference type="NCBI Taxonomy" id="1797724"/>
    <lineage>
        <taxon>Bacteria</taxon>
        <taxon>Candidatus Curtissiibacteriota</taxon>
    </lineage>
</organism>
<reference evidence="1 2" key="1">
    <citation type="journal article" date="2016" name="Nat. Commun.">
        <title>Thousands of microbial genomes shed light on interconnected biogeochemical processes in an aquifer system.</title>
        <authorList>
            <person name="Anantharaman K."/>
            <person name="Brown C.T."/>
            <person name="Hug L.A."/>
            <person name="Sharon I."/>
            <person name="Castelle C.J."/>
            <person name="Probst A.J."/>
            <person name="Thomas B.C."/>
            <person name="Singh A."/>
            <person name="Wilkins M.J."/>
            <person name="Karaoz U."/>
            <person name="Brodie E.L."/>
            <person name="Williams K.H."/>
            <person name="Hubbard S.S."/>
            <person name="Banfield J.F."/>
        </authorList>
    </citation>
    <scope>NUCLEOTIDE SEQUENCE [LARGE SCALE GENOMIC DNA]</scope>
</reference>
<sequence>MSNKVLRKLDYWQSILGLSEYRVIVSRVSPLQITHHDEKTGGDFIGVVLDEKSREIWIITTRSLQEEDIVHELLHIREPKMDHGEVVLETESLIFSRNQMHLEFLSLQKER</sequence>
<evidence type="ECO:0000313" key="1">
    <source>
        <dbReference type="EMBL" id="OGD94512.1"/>
    </source>
</evidence>
<proteinExistence type="predicted"/>
<dbReference type="EMBL" id="MFBN01000046">
    <property type="protein sequence ID" value="OGD94512.1"/>
    <property type="molecule type" value="Genomic_DNA"/>
</dbReference>
<comment type="caution">
    <text evidence="1">The sequence shown here is derived from an EMBL/GenBank/DDBJ whole genome shotgun (WGS) entry which is preliminary data.</text>
</comment>
<evidence type="ECO:0000313" key="2">
    <source>
        <dbReference type="Proteomes" id="UP000178336"/>
    </source>
</evidence>
<name>A0A1F5GRL7_9BACT</name>
<dbReference type="STRING" id="1797724.A3A48_00410"/>